<gene>
    <name evidence="11" type="primary">LOC111011652</name>
</gene>
<proteinExistence type="inferred from homology"/>
<keyword evidence="10" id="KW-1185">Reference proteome</keyword>
<name>A0A6J1CIE0_MOMCH</name>
<keyword evidence="4 9" id="KW-0812">Transmembrane</keyword>
<evidence type="ECO:0000256" key="8">
    <source>
        <dbReference type="ARBA" id="ARBA00045912"/>
    </source>
</evidence>
<evidence type="ECO:0000256" key="2">
    <source>
        <dbReference type="ARBA" id="ARBA00004922"/>
    </source>
</evidence>
<dbReference type="PANTHER" id="PTHR13117:SF5">
    <property type="entry name" value="PROTEIN RFT1 HOMOLOG"/>
    <property type="match status" value="1"/>
</dbReference>
<feature type="transmembrane region" description="Helical" evidence="9">
    <location>
        <begin position="166"/>
        <end position="184"/>
    </location>
</feature>
<feature type="transmembrane region" description="Helical" evidence="9">
    <location>
        <begin position="423"/>
        <end position="444"/>
    </location>
</feature>
<feature type="transmembrane region" description="Helical" evidence="9">
    <location>
        <begin position="32"/>
        <end position="49"/>
    </location>
</feature>
<feature type="transmembrane region" description="Helical" evidence="9">
    <location>
        <begin position="101"/>
        <end position="123"/>
    </location>
</feature>
<evidence type="ECO:0000256" key="6">
    <source>
        <dbReference type="ARBA" id="ARBA00022989"/>
    </source>
</evidence>
<organism evidence="10 11">
    <name type="scientific">Momordica charantia</name>
    <name type="common">Bitter gourd</name>
    <name type="synonym">Balsam pear</name>
    <dbReference type="NCBI Taxonomy" id="3673"/>
    <lineage>
        <taxon>Eukaryota</taxon>
        <taxon>Viridiplantae</taxon>
        <taxon>Streptophyta</taxon>
        <taxon>Embryophyta</taxon>
        <taxon>Tracheophyta</taxon>
        <taxon>Spermatophyta</taxon>
        <taxon>Magnoliopsida</taxon>
        <taxon>eudicotyledons</taxon>
        <taxon>Gunneridae</taxon>
        <taxon>Pentapetalae</taxon>
        <taxon>rosids</taxon>
        <taxon>fabids</taxon>
        <taxon>Cucurbitales</taxon>
        <taxon>Cucurbitaceae</taxon>
        <taxon>Momordiceae</taxon>
        <taxon>Momordica</taxon>
    </lineage>
</organism>
<comment type="subcellular location">
    <subcellularLocation>
        <location evidence="1 9">Endoplasmic reticulum membrane</location>
        <topology evidence="1 9">Multi-pass membrane protein</topology>
    </subcellularLocation>
</comment>
<dbReference type="GeneID" id="111011652"/>
<dbReference type="GO" id="GO:0005789">
    <property type="term" value="C:endoplasmic reticulum membrane"/>
    <property type="evidence" value="ECO:0007669"/>
    <property type="project" value="UniProtKB-SubCell"/>
</dbReference>
<keyword evidence="6 9" id="KW-1133">Transmembrane helix</keyword>
<evidence type="ECO:0000256" key="3">
    <source>
        <dbReference type="ARBA" id="ARBA00010288"/>
    </source>
</evidence>
<comment type="pathway">
    <text evidence="2">Protein modification; protein glycosylation.</text>
</comment>
<dbReference type="GO" id="GO:0006488">
    <property type="term" value="P:dolichol-linked oligosaccharide biosynthetic process"/>
    <property type="evidence" value="ECO:0007669"/>
    <property type="project" value="InterPro"/>
</dbReference>
<evidence type="ECO:0000256" key="4">
    <source>
        <dbReference type="ARBA" id="ARBA00022692"/>
    </source>
</evidence>
<reference evidence="11" key="1">
    <citation type="submission" date="2025-08" db="UniProtKB">
        <authorList>
            <consortium name="RefSeq"/>
        </authorList>
    </citation>
    <scope>IDENTIFICATION</scope>
    <source>
        <strain evidence="11">OHB3-1</strain>
    </source>
</reference>
<feature type="transmembrane region" description="Helical" evidence="9">
    <location>
        <begin position="366"/>
        <end position="389"/>
    </location>
</feature>
<feature type="transmembrane region" description="Helical" evidence="9">
    <location>
        <begin position="326"/>
        <end position="346"/>
    </location>
</feature>
<dbReference type="InterPro" id="IPR007594">
    <property type="entry name" value="RFT1"/>
</dbReference>
<dbReference type="GO" id="GO:0034203">
    <property type="term" value="P:glycolipid translocation"/>
    <property type="evidence" value="ECO:0007669"/>
    <property type="project" value="TreeGrafter"/>
</dbReference>
<comment type="function">
    <text evidence="8 9">Intramembrane glycolipid transporter that operates in the biosynthetic pathway of dolichol-linked oligosaccharides, the glycan precursors employed in protein asparagine (N)-glycosylation. The sequential addition of sugars to dolichol pyrophosphate produces dolichol-linked oligosaccharides containing fourteen sugars, including two GlcNAcs, nine mannoses and three glucoses. Once assembled, the oligosaccharide is transferred from the lipid to nascent proteins by oligosaccharyltransferases. The assembly of dolichol-linked oligosaccharides begins on the cytosolic side of the endoplasmic reticulum membrane and finishes in its lumen. RFT1 could mediate the translocation of the cytosolically oriented intermediate DolPP-GlcNAc2Man5, produced by ALG11, into the ER lumen where dolichol-linked oligosaccharides assembly continues. However, the intramembrane lipid transporter activity could not be confirmed in vitro.</text>
</comment>
<evidence type="ECO:0000256" key="1">
    <source>
        <dbReference type="ARBA" id="ARBA00004477"/>
    </source>
</evidence>
<evidence type="ECO:0000313" key="11">
    <source>
        <dbReference type="RefSeq" id="XP_022141196.1"/>
    </source>
</evidence>
<dbReference type="OrthoDB" id="9979195at2759"/>
<dbReference type="RefSeq" id="XP_022141196.1">
    <property type="nucleotide sequence ID" value="XM_022285504.1"/>
</dbReference>
<dbReference type="KEGG" id="mcha:111011652"/>
<sequence>MPKPGAAQSQMATPNDATNLPRTFKYLMATQFLSRGIPFIFNLWIVRHLTEEDYAVYAVQFHLFVTCVLFLSREGFRRACMRAELSDSTSVEENSRRLLKVAWLSFPVGLVITLAAFYLVIWWQDIVFSNPYAQAILINGCACILELLAEPLYILSQTLLLLKLRLLVETVATFSRCMTMYILLVKRGNMEKGIIFALSQSAYGACLFLGYWVYFLSFREFKWSDLFPFRMGNVKDFDKKLSNMCLLFTFQSFRKLVLQEGEKMVLVWLDTPYNQAVYGLVDKLGSLVVRLVFLPFEESSYTTFARSASGEYPDKSRKLGICLSEALKLVLLIGLVFMAFGPSYSYALIRLLYGQKWSDGEAPTALRYYCLYIIVLAMNGTSEAFLHAVANESQLKKSNDSLLLFSLIYVMLNFLLIRSSGVVGLIFANSINMILRITYSAIFIKRYFKRLLAFRMDIFIILRGSDPYFRETVSRRAELLVNFSTSFFDWFGLLPCVIIHHLSTGEILYQQNCSFPSTFRLTRIFMGSCMLY</sequence>
<evidence type="ECO:0000313" key="10">
    <source>
        <dbReference type="Proteomes" id="UP000504603"/>
    </source>
</evidence>
<accession>A0A6J1CIE0</accession>
<dbReference type="Proteomes" id="UP000504603">
    <property type="component" value="Unplaced"/>
</dbReference>
<dbReference type="AlphaFoldDB" id="A0A6J1CIE0"/>
<evidence type="ECO:0000256" key="5">
    <source>
        <dbReference type="ARBA" id="ARBA00022824"/>
    </source>
</evidence>
<feature type="transmembrane region" description="Helical" evidence="9">
    <location>
        <begin position="196"/>
        <end position="216"/>
    </location>
</feature>
<dbReference type="PANTHER" id="PTHR13117">
    <property type="entry name" value="ENDOPLASMIC RETICULUM MULTISPAN TRANSMEMBRANE PROTEIN-RELATED"/>
    <property type="match status" value="1"/>
</dbReference>
<dbReference type="Pfam" id="PF04506">
    <property type="entry name" value="Rft-1"/>
    <property type="match status" value="1"/>
</dbReference>
<evidence type="ECO:0000256" key="7">
    <source>
        <dbReference type="ARBA" id="ARBA00023136"/>
    </source>
</evidence>
<comment type="similarity">
    <text evidence="3 9">Belongs to the RFT1 family.</text>
</comment>
<keyword evidence="7 9" id="KW-0472">Membrane</keyword>
<dbReference type="CDD" id="cd13130">
    <property type="entry name" value="MATE_rft1"/>
    <property type="match status" value="1"/>
</dbReference>
<evidence type="ECO:0000256" key="9">
    <source>
        <dbReference type="RuleBase" id="RU365067"/>
    </source>
</evidence>
<keyword evidence="5" id="KW-0256">Endoplasmic reticulum</keyword>
<feature type="transmembrane region" description="Helical" evidence="9">
    <location>
        <begin position="55"/>
        <end position="72"/>
    </location>
</feature>
<feature type="transmembrane region" description="Helical" evidence="9">
    <location>
        <begin position="135"/>
        <end position="154"/>
    </location>
</feature>
<feature type="transmembrane region" description="Helical" evidence="9">
    <location>
        <begin position="401"/>
        <end position="417"/>
    </location>
</feature>
<protein>
    <recommendedName>
        <fullName evidence="9">Protein RFT1 homolog</fullName>
    </recommendedName>
</protein>